<feature type="domain" description="RecF/RecN/SMC N-terminal" evidence="10">
    <location>
        <begin position="1"/>
        <end position="509"/>
    </location>
</feature>
<keyword evidence="4" id="KW-0547">Nucleotide-binding</keyword>
<dbReference type="NCBIfam" id="NF008121">
    <property type="entry name" value="PRK10869.1"/>
    <property type="match status" value="1"/>
</dbReference>
<evidence type="ECO:0000256" key="5">
    <source>
        <dbReference type="ARBA" id="ARBA00022763"/>
    </source>
</evidence>
<evidence type="ECO:0000256" key="6">
    <source>
        <dbReference type="ARBA" id="ARBA00022840"/>
    </source>
</evidence>
<dbReference type="FunFam" id="3.40.50.300:FF:000356">
    <property type="entry name" value="DNA repair protein RecN"/>
    <property type="match status" value="1"/>
</dbReference>
<dbReference type="Gene3D" id="3.40.50.300">
    <property type="entry name" value="P-loop containing nucleotide triphosphate hydrolases"/>
    <property type="match status" value="2"/>
</dbReference>
<name>A0A1D2QS74_9GAMM</name>
<comment type="similarity">
    <text evidence="2 9">Belongs to the RecN family.</text>
</comment>
<evidence type="ECO:0000313" key="12">
    <source>
        <dbReference type="Proteomes" id="UP000242502"/>
    </source>
</evidence>
<dbReference type="CDD" id="cd03241">
    <property type="entry name" value="ABC_RecN"/>
    <property type="match status" value="2"/>
</dbReference>
<dbReference type="PANTHER" id="PTHR11059:SF0">
    <property type="entry name" value="DNA REPAIR PROTEIN RECN"/>
    <property type="match status" value="1"/>
</dbReference>
<evidence type="ECO:0000259" key="10">
    <source>
        <dbReference type="Pfam" id="PF02463"/>
    </source>
</evidence>
<dbReference type="GO" id="GO:0005524">
    <property type="term" value="F:ATP binding"/>
    <property type="evidence" value="ECO:0007669"/>
    <property type="project" value="UniProtKB-KW"/>
</dbReference>
<dbReference type="PIRSF" id="PIRSF003128">
    <property type="entry name" value="RecN"/>
    <property type="match status" value="1"/>
</dbReference>
<keyword evidence="6" id="KW-0067">ATP-binding</keyword>
<dbReference type="STRING" id="62101.AB835_04195"/>
<keyword evidence="7 9" id="KW-0234">DNA repair</keyword>
<dbReference type="InterPro" id="IPR004604">
    <property type="entry name" value="DNA_recomb/repair_RecN"/>
</dbReference>
<dbReference type="SUPFAM" id="SSF52540">
    <property type="entry name" value="P-loop containing nucleoside triphosphate hydrolases"/>
    <property type="match status" value="1"/>
</dbReference>
<comment type="caution">
    <text evidence="11">The sequence shown here is derived from an EMBL/GenBank/DDBJ whole genome shotgun (WGS) entry which is preliminary data.</text>
</comment>
<evidence type="ECO:0000256" key="2">
    <source>
        <dbReference type="ARBA" id="ARBA00009441"/>
    </source>
</evidence>
<evidence type="ECO:0000256" key="1">
    <source>
        <dbReference type="ARBA" id="ARBA00003618"/>
    </source>
</evidence>
<dbReference type="FunFam" id="3.40.50.300:FF:000319">
    <property type="entry name" value="DNA repair protein RecN"/>
    <property type="match status" value="1"/>
</dbReference>
<dbReference type="Pfam" id="PF02463">
    <property type="entry name" value="SMC_N"/>
    <property type="match status" value="1"/>
</dbReference>
<gene>
    <name evidence="11" type="ORF">AB835_04195</name>
</gene>
<dbReference type="EMBL" id="MDLC01000010">
    <property type="protein sequence ID" value="ODS24370.1"/>
    <property type="molecule type" value="Genomic_DNA"/>
</dbReference>
<accession>A0A1D2QS74</accession>
<evidence type="ECO:0000256" key="8">
    <source>
        <dbReference type="ARBA" id="ARBA00033408"/>
    </source>
</evidence>
<evidence type="ECO:0000256" key="7">
    <source>
        <dbReference type="ARBA" id="ARBA00023204"/>
    </source>
</evidence>
<dbReference type="GO" id="GO:0009432">
    <property type="term" value="P:SOS response"/>
    <property type="evidence" value="ECO:0007669"/>
    <property type="project" value="UniProtKB-ARBA"/>
</dbReference>
<evidence type="ECO:0000256" key="3">
    <source>
        <dbReference type="ARBA" id="ARBA00021315"/>
    </source>
</evidence>
<evidence type="ECO:0000256" key="4">
    <source>
        <dbReference type="ARBA" id="ARBA00022741"/>
    </source>
</evidence>
<comment type="function">
    <text evidence="1 9">May be involved in recombinational repair of damaged DNA.</text>
</comment>
<reference evidence="11 12" key="1">
    <citation type="journal article" date="2016" name="Appl. Environ. Microbiol.">
        <title>Lack of Overt Genome Reduction in the Bryostatin-Producing Bryozoan Symbiont "Candidatus Endobugula sertula".</title>
        <authorList>
            <person name="Miller I.J."/>
            <person name="Vanee N."/>
            <person name="Fong S.S."/>
            <person name="Lim-Fong G.E."/>
            <person name="Kwan J.C."/>
        </authorList>
    </citation>
    <scope>NUCLEOTIDE SEQUENCE [LARGE SCALE GENOMIC DNA]</scope>
    <source>
        <strain evidence="11">AB1-4</strain>
    </source>
</reference>
<organism evidence="11 12">
    <name type="scientific">Candidatus Endobugula sertula</name>
    <name type="common">Bugula neritina bacterial symbiont</name>
    <dbReference type="NCBI Taxonomy" id="62101"/>
    <lineage>
        <taxon>Bacteria</taxon>
        <taxon>Pseudomonadati</taxon>
        <taxon>Pseudomonadota</taxon>
        <taxon>Gammaproteobacteria</taxon>
        <taxon>Cellvibrionales</taxon>
        <taxon>Cellvibrionaceae</taxon>
        <taxon>Candidatus Endobugula</taxon>
    </lineage>
</organism>
<dbReference type="GO" id="GO:0006310">
    <property type="term" value="P:DNA recombination"/>
    <property type="evidence" value="ECO:0007669"/>
    <property type="project" value="InterPro"/>
</dbReference>
<dbReference type="Proteomes" id="UP000242502">
    <property type="component" value="Unassembled WGS sequence"/>
</dbReference>
<evidence type="ECO:0000313" key="11">
    <source>
        <dbReference type="EMBL" id="ODS24370.1"/>
    </source>
</evidence>
<keyword evidence="5 9" id="KW-0227">DNA damage</keyword>
<proteinExistence type="inferred from homology"/>
<protein>
    <recommendedName>
        <fullName evidence="3 9">DNA repair protein RecN</fullName>
    </recommendedName>
    <alternativeName>
        <fullName evidence="8 9">Recombination protein N</fullName>
    </alternativeName>
</protein>
<dbReference type="AlphaFoldDB" id="A0A1D2QS74"/>
<dbReference type="GO" id="GO:0043590">
    <property type="term" value="C:bacterial nucleoid"/>
    <property type="evidence" value="ECO:0007669"/>
    <property type="project" value="TreeGrafter"/>
</dbReference>
<sequence length="555" mass="62111">MLTHITINNFTLVEHLDLDLKRGMTAITGETGTGKSILLDALAMTLGERADADRVRYGAQRADITATFSLDDLPKAQEWLINNDLNHADECLLKRTITTEGRSRSFINAQPATLQQVRALGELLIDIHSQHAHQSLLLKTTHQRLLDEYAQHQPLLKEVSELYQKWQTLQKEFITLRDNAAEMQAKYQLLHYQVEELDQLNVEPGEIEQLEEEQILLTRAESILYSSQQLADTCNNDEHGLQQRLQQALRLLSDMETKGTSLRNAEQLLNHALIHIEEAYHEIRHQMDTTALNPERLQEVSERLSACYNTARKHHIRPEELIDKHKQLNNELSKMPSEHEHLSILEEKAEQAAAHFHKKASSLSKKRHKAAQKLTKAVNQQLSTLSMNNANVQISLCTDIQSPTANGIDQIEFLISTNPGHPHKPLGKIASGGELSRISLAIQVATAQTSKVATLVFDEVDVGIGGSTADVVGQLLANLGSNSQVLCVTHLAQVASKAHQHWQVSKYSQSNQTASTITELNQQCKIEEIARMISGSELSKQSLAHARLMLEETAD</sequence>
<dbReference type="InterPro" id="IPR027417">
    <property type="entry name" value="P-loop_NTPase"/>
</dbReference>
<dbReference type="NCBIfam" id="TIGR00634">
    <property type="entry name" value="recN"/>
    <property type="match status" value="1"/>
</dbReference>
<dbReference type="GO" id="GO:0006281">
    <property type="term" value="P:DNA repair"/>
    <property type="evidence" value="ECO:0007669"/>
    <property type="project" value="UniProtKB-KW"/>
</dbReference>
<evidence type="ECO:0000256" key="9">
    <source>
        <dbReference type="PIRNR" id="PIRNR003128"/>
    </source>
</evidence>
<dbReference type="PANTHER" id="PTHR11059">
    <property type="entry name" value="DNA REPAIR PROTEIN RECN"/>
    <property type="match status" value="1"/>
</dbReference>
<dbReference type="InterPro" id="IPR003395">
    <property type="entry name" value="RecF/RecN/SMC_N"/>
</dbReference>